<dbReference type="EMBL" id="MN310371">
    <property type="protein sequence ID" value="QFX76550.1"/>
    <property type="molecule type" value="Genomic_DNA"/>
</dbReference>
<organism evidence="1">
    <name type="scientific">Pseudomonas monteilii</name>
    <dbReference type="NCBI Taxonomy" id="76759"/>
    <lineage>
        <taxon>Bacteria</taxon>
        <taxon>Pseudomonadati</taxon>
        <taxon>Pseudomonadota</taxon>
        <taxon>Gammaproteobacteria</taxon>
        <taxon>Pseudomonadales</taxon>
        <taxon>Pseudomonadaceae</taxon>
        <taxon>Pseudomonas</taxon>
    </lineage>
</organism>
<proteinExistence type="predicted"/>
<evidence type="ECO:0000313" key="1">
    <source>
        <dbReference type="EMBL" id="QFX76550.1"/>
    </source>
</evidence>
<keyword evidence="1" id="KW-0614">Plasmid</keyword>
<geneLocation type="plasmid" evidence="1">
    <name>pJ20133-VIM</name>
</geneLocation>
<name>A0A6B7PWA2_9PSED</name>
<sequence length="41" mass="4732">MLDGEDFLSSMIVTMRFYRPCRIKPLPHGPLRLLGLSVNRT</sequence>
<dbReference type="AlphaFoldDB" id="A0A6B7PWA2"/>
<protein>
    <submittedName>
        <fullName evidence="1">Uncharacterized protein</fullName>
    </submittedName>
</protein>
<reference evidence="1" key="1">
    <citation type="submission" date="2019-08" db="EMBL/GenBank/DDBJ databases">
        <authorList>
            <person name="Zhou D."/>
            <person name="Chen F."/>
        </authorList>
    </citation>
    <scope>NUCLEOTIDE SEQUENCE</scope>
    <source>
        <strain evidence="1">QJ20133</strain>
        <plasmid evidence="1">pJ20133-VIM</plasmid>
    </source>
</reference>
<accession>A0A6B7PWA2</accession>